<dbReference type="InterPro" id="IPR011990">
    <property type="entry name" value="TPR-like_helical_dom_sf"/>
</dbReference>
<evidence type="ECO:0000256" key="4">
    <source>
        <dbReference type="ARBA" id="ARBA00022737"/>
    </source>
</evidence>
<dbReference type="InterPro" id="IPR013949">
    <property type="entry name" value="Utp6"/>
</dbReference>
<dbReference type="EMBL" id="AWGH01000028">
    <property type="protein sequence ID" value="ODN87420.1"/>
    <property type="molecule type" value="Genomic_DNA"/>
</dbReference>
<sequence length="713" mass="80202">MDKVQFQLESTLPELKDLHEKGLFTKNEINEITRRRTAFESALIRRIQRKEDFFRYAQYEINLERLRRVRWRKLRYHINPPPPSASTYSIQRRTLYILKRATSKFPQDLSVWLTYIQYASREGMRKVVGQGILVRAMQFHPTSSTLYLLQAYYHLHPASPFPDSILPSSSKSPLSLEEQDPDDVPIFAIEGISPARTALLMGLRLVPASPEIWTEYVKIELGWVEALRRRWKVLGINDINSKGKQVEEPEFEGDIDALRGGEGAFGEEGEEARKQILSGQLVIHALTSALKAIKPEAVIEGKKVGGMWYRQTLLDLFRGYPSPLRAKCLGVVYNELEEIATSVSEAASQARLLSISRRLFEKPYAEGEEPVKEGEYVLSGVELVEEFGKIGKNIRKSAKGAQSQQWIEVAGEWLIGRIEKHGDYPELRDYLLSLAGSLTKSSLHPPASYLIAHLHLLSSLSSPELLPTARAHSAQYPANATIQSVRLSSELSSASADNNDETRKMCETVARSVILSEDKEGVLAIWKTWASWENDVSSPEQLEKRWEYILKLSLKIGSTVVGLHDQLLPAYILSLYENTSQGLDVISKSVLGRYRPSPMIFAQVFEALKSSERSPSPQEMQGFFQSWKALTRSPTDLFEVSAAHLTYLVETGKGAEGYKLYQTARREVGEGLEGQLESVWVGILEKAKEEEEGSSGSGSESESGDEDEEMSEA</sequence>
<feature type="compositionally biased region" description="Acidic residues" evidence="6">
    <location>
        <begin position="702"/>
        <end position="713"/>
    </location>
</feature>
<evidence type="ECO:0000256" key="2">
    <source>
        <dbReference type="ARBA" id="ARBA00010734"/>
    </source>
</evidence>
<dbReference type="GO" id="GO:0034388">
    <property type="term" value="C:Pwp2p-containing subcomplex of 90S preribosome"/>
    <property type="evidence" value="ECO:0007669"/>
    <property type="project" value="TreeGrafter"/>
</dbReference>
<proteinExistence type="inferred from homology"/>
<keyword evidence="4" id="KW-0677">Repeat</keyword>
<comment type="similarity">
    <text evidence="2">Belongs to the UTP6 family.</text>
</comment>
<gene>
    <name evidence="8" type="ORF">L198_07044</name>
</gene>
<dbReference type="AlphaFoldDB" id="A0A1E3IFN9"/>
<keyword evidence="3" id="KW-0698">rRNA processing</keyword>
<evidence type="ECO:0000256" key="1">
    <source>
        <dbReference type="ARBA" id="ARBA00004604"/>
    </source>
</evidence>
<evidence type="ECO:0000313" key="9">
    <source>
        <dbReference type="Proteomes" id="UP000094819"/>
    </source>
</evidence>
<dbReference type="InterPro" id="IPR055347">
    <property type="entry name" value="UTP6_N"/>
</dbReference>
<accession>A0A1E3IFN9</accession>
<comment type="subcellular location">
    <subcellularLocation>
        <location evidence="1">Nucleus</location>
        <location evidence="1">Nucleolus</location>
    </subcellularLocation>
</comment>
<dbReference type="Proteomes" id="UP000094819">
    <property type="component" value="Unassembled WGS sequence"/>
</dbReference>
<dbReference type="Gene3D" id="1.25.40.10">
    <property type="entry name" value="Tetratricopeptide repeat domain"/>
    <property type="match status" value="1"/>
</dbReference>
<dbReference type="OrthoDB" id="28112at2759"/>
<keyword evidence="5" id="KW-0539">Nucleus</keyword>
<dbReference type="RefSeq" id="XP_019028980.1">
    <property type="nucleotide sequence ID" value="XM_019179062.1"/>
</dbReference>
<dbReference type="GeneID" id="30196255"/>
<dbReference type="GO" id="GO:0030515">
    <property type="term" value="F:snoRNA binding"/>
    <property type="evidence" value="ECO:0007669"/>
    <property type="project" value="InterPro"/>
</dbReference>
<name>A0A1E3IFN9_9TREE</name>
<evidence type="ECO:0000313" key="8">
    <source>
        <dbReference type="EMBL" id="ODN87420.1"/>
    </source>
</evidence>
<comment type="caution">
    <text evidence="8">The sequence shown here is derived from an EMBL/GenBank/DDBJ whole genome shotgun (WGS) entry which is preliminary data.</text>
</comment>
<organism evidence="8 9">
    <name type="scientific">Cryptococcus wingfieldii CBS 7118</name>
    <dbReference type="NCBI Taxonomy" id="1295528"/>
    <lineage>
        <taxon>Eukaryota</taxon>
        <taxon>Fungi</taxon>
        <taxon>Dikarya</taxon>
        <taxon>Basidiomycota</taxon>
        <taxon>Agaricomycotina</taxon>
        <taxon>Tremellomycetes</taxon>
        <taxon>Tremellales</taxon>
        <taxon>Cryptococcaceae</taxon>
        <taxon>Cryptococcus</taxon>
    </lineage>
</organism>
<dbReference type="GO" id="GO:0032040">
    <property type="term" value="C:small-subunit processome"/>
    <property type="evidence" value="ECO:0007669"/>
    <property type="project" value="TreeGrafter"/>
</dbReference>
<dbReference type="GO" id="GO:0000462">
    <property type="term" value="P:maturation of SSU-rRNA from tricistronic rRNA transcript (SSU-rRNA, 5.8S rRNA, LSU-rRNA)"/>
    <property type="evidence" value="ECO:0007669"/>
    <property type="project" value="InterPro"/>
</dbReference>
<evidence type="ECO:0000259" key="7">
    <source>
        <dbReference type="Pfam" id="PF08640"/>
    </source>
</evidence>
<dbReference type="InterPro" id="IPR003107">
    <property type="entry name" value="HAT"/>
</dbReference>
<dbReference type="PANTHER" id="PTHR23271">
    <property type="entry name" value="HEPATOCELLULAR CARCINOMA-ASSOCIATED ANTIGEN 66"/>
    <property type="match status" value="1"/>
</dbReference>
<dbReference type="Pfam" id="PF08640">
    <property type="entry name" value="U3_assoc_6"/>
    <property type="match status" value="1"/>
</dbReference>
<protein>
    <submittedName>
        <fullName evidence="8">U3 small nucleolar RNA-associated protein 6</fullName>
    </submittedName>
</protein>
<feature type="region of interest" description="Disordered" evidence="6">
    <location>
        <begin position="687"/>
        <end position="713"/>
    </location>
</feature>
<feature type="domain" description="U3 small nucleolar RNA-associated protein 6 N-terminal" evidence="7">
    <location>
        <begin position="8"/>
        <end position="93"/>
    </location>
</feature>
<evidence type="ECO:0000256" key="5">
    <source>
        <dbReference type="ARBA" id="ARBA00023242"/>
    </source>
</evidence>
<dbReference type="PANTHER" id="PTHR23271:SF1">
    <property type="entry name" value="U3 SMALL NUCLEOLAR RNA-ASSOCIATED PROTEIN 6 HOMOLOG"/>
    <property type="match status" value="1"/>
</dbReference>
<dbReference type="SMART" id="SM00386">
    <property type="entry name" value="HAT"/>
    <property type="match status" value="3"/>
</dbReference>
<keyword evidence="9" id="KW-1185">Reference proteome</keyword>
<reference evidence="8 9" key="1">
    <citation type="submission" date="2016-06" db="EMBL/GenBank/DDBJ databases">
        <title>Evolution of pathogenesis and genome organization in the Tremellales.</title>
        <authorList>
            <person name="Cuomo C."/>
            <person name="Litvintseva A."/>
            <person name="Heitman J."/>
            <person name="Chen Y."/>
            <person name="Sun S."/>
            <person name="Springer D."/>
            <person name="Dromer F."/>
            <person name="Young S."/>
            <person name="Zeng Q."/>
            <person name="Chapman S."/>
            <person name="Gujja S."/>
            <person name="Saif S."/>
            <person name="Birren B."/>
        </authorList>
    </citation>
    <scope>NUCLEOTIDE SEQUENCE [LARGE SCALE GENOMIC DNA]</scope>
    <source>
        <strain evidence="8 9">CBS 7118</strain>
    </source>
</reference>
<evidence type="ECO:0000256" key="3">
    <source>
        <dbReference type="ARBA" id="ARBA00022552"/>
    </source>
</evidence>
<evidence type="ECO:0000256" key="6">
    <source>
        <dbReference type="SAM" id="MobiDB-lite"/>
    </source>
</evidence>